<proteinExistence type="predicted"/>
<protein>
    <submittedName>
        <fullName evidence="1">Uncharacterized protein</fullName>
    </submittedName>
</protein>
<name>A0A0F9HU68_9ZZZZ</name>
<organism evidence="1">
    <name type="scientific">marine sediment metagenome</name>
    <dbReference type="NCBI Taxonomy" id="412755"/>
    <lineage>
        <taxon>unclassified sequences</taxon>
        <taxon>metagenomes</taxon>
        <taxon>ecological metagenomes</taxon>
    </lineage>
</organism>
<sequence length="104" mass="10938">MSSSIVASPIRSPRIEWDNESVKTVLKTALPIGAKIALDASGTCAKQASDHVCSDLPSEVKAAAIDVSTQQVSTCASKALDKSVDSCFATDSSWGSRIVNYFKS</sequence>
<reference evidence="1" key="1">
    <citation type="journal article" date="2015" name="Nature">
        <title>Complex archaea that bridge the gap between prokaryotes and eukaryotes.</title>
        <authorList>
            <person name="Spang A."/>
            <person name="Saw J.H."/>
            <person name="Jorgensen S.L."/>
            <person name="Zaremba-Niedzwiedzka K."/>
            <person name="Martijn J."/>
            <person name="Lind A.E."/>
            <person name="van Eijk R."/>
            <person name="Schleper C."/>
            <person name="Guy L."/>
            <person name="Ettema T.J."/>
        </authorList>
    </citation>
    <scope>NUCLEOTIDE SEQUENCE</scope>
</reference>
<comment type="caution">
    <text evidence="1">The sequence shown here is derived from an EMBL/GenBank/DDBJ whole genome shotgun (WGS) entry which is preliminary data.</text>
</comment>
<gene>
    <name evidence="1" type="ORF">LCGC14_1663320</name>
</gene>
<accession>A0A0F9HU68</accession>
<dbReference type="EMBL" id="LAZR01014171">
    <property type="protein sequence ID" value="KKM18672.1"/>
    <property type="molecule type" value="Genomic_DNA"/>
</dbReference>
<dbReference type="AlphaFoldDB" id="A0A0F9HU68"/>
<evidence type="ECO:0000313" key="1">
    <source>
        <dbReference type="EMBL" id="KKM18672.1"/>
    </source>
</evidence>